<dbReference type="PANTHER" id="PTHR33257">
    <property type="entry name" value="OS05G0165500 PROTEIN"/>
    <property type="match status" value="1"/>
</dbReference>
<protein>
    <submittedName>
        <fullName evidence="2">Uncharacterized protein</fullName>
    </submittedName>
</protein>
<name>A0A426YC85_ENSVE</name>
<evidence type="ECO:0000313" key="3">
    <source>
        <dbReference type="Proteomes" id="UP000287651"/>
    </source>
</evidence>
<comment type="caution">
    <text evidence="2">The sequence shown here is derived from an EMBL/GenBank/DDBJ whole genome shotgun (WGS) entry which is preliminary data.</text>
</comment>
<feature type="compositionally biased region" description="Polar residues" evidence="1">
    <location>
        <begin position="55"/>
        <end position="65"/>
    </location>
</feature>
<organism evidence="2 3">
    <name type="scientific">Ensete ventricosum</name>
    <name type="common">Abyssinian banana</name>
    <name type="synonym">Musa ensete</name>
    <dbReference type="NCBI Taxonomy" id="4639"/>
    <lineage>
        <taxon>Eukaryota</taxon>
        <taxon>Viridiplantae</taxon>
        <taxon>Streptophyta</taxon>
        <taxon>Embryophyta</taxon>
        <taxon>Tracheophyta</taxon>
        <taxon>Spermatophyta</taxon>
        <taxon>Magnoliopsida</taxon>
        <taxon>Liliopsida</taxon>
        <taxon>Zingiberales</taxon>
        <taxon>Musaceae</taxon>
        <taxon>Ensete</taxon>
    </lineage>
</organism>
<evidence type="ECO:0000313" key="2">
    <source>
        <dbReference type="EMBL" id="RRT49296.1"/>
    </source>
</evidence>
<evidence type="ECO:0000256" key="1">
    <source>
        <dbReference type="SAM" id="MobiDB-lite"/>
    </source>
</evidence>
<dbReference type="EMBL" id="AMZH03013427">
    <property type="protein sequence ID" value="RRT49296.1"/>
    <property type="molecule type" value="Genomic_DNA"/>
</dbReference>
<accession>A0A426YC85</accession>
<dbReference type="Proteomes" id="UP000287651">
    <property type="component" value="Unassembled WGS sequence"/>
</dbReference>
<gene>
    <name evidence="2" type="ORF">B296_00041102</name>
</gene>
<feature type="compositionally biased region" description="Low complexity" evidence="1">
    <location>
        <begin position="114"/>
        <end position="140"/>
    </location>
</feature>
<feature type="region of interest" description="Disordered" evidence="1">
    <location>
        <begin position="114"/>
        <end position="187"/>
    </location>
</feature>
<proteinExistence type="predicted"/>
<feature type="compositionally biased region" description="Low complexity" evidence="1">
    <location>
        <begin position="77"/>
        <end position="87"/>
    </location>
</feature>
<dbReference type="PANTHER" id="PTHR33257:SF4">
    <property type="entry name" value="EXPRESSED PROTEIN"/>
    <property type="match status" value="1"/>
</dbReference>
<feature type="region of interest" description="Disordered" evidence="1">
    <location>
        <begin position="55"/>
        <end position="98"/>
    </location>
</feature>
<dbReference type="AlphaFoldDB" id="A0A426YC85"/>
<sequence length="187" mass="20077">MLSSSSDLPKSSLQIKEDDKFYGRLLSKESSAANPSLRDYYGVATVAVPFVWESQPGTPKHSSSAADMPPLTPPPSYLYSPRSTSSTKNPKSGGFIRTMLPKLSLRKAKALMASSSSSSSSVSLSSSSVSSSPSWSASARSSHRRRPSSPHLSYLWSRGDDEESDDGSPTSILCFGTRHRVDGRPCP</sequence>
<reference evidence="2 3" key="1">
    <citation type="journal article" date="2014" name="Agronomy (Basel)">
        <title>A Draft Genome Sequence for Ensete ventricosum, the Drought-Tolerant Tree Against Hunger.</title>
        <authorList>
            <person name="Harrison J."/>
            <person name="Moore K.A."/>
            <person name="Paszkiewicz K."/>
            <person name="Jones T."/>
            <person name="Grant M."/>
            <person name="Ambacheew D."/>
            <person name="Muzemil S."/>
            <person name="Studholme D.J."/>
        </authorList>
    </citation>
    <scope>NUCLEOTIDE SEQUENCE [LARGE SCALE GENOMIC DNA]</scope>
</reference>